<evidence type="ECO:0000313" key="2">
    <source>
        <dbReference type="EMBL" id="KOO31064.1"/>
    </source>
</evidence>
<accession>A0A0M0JWY6</accession>
<protein>
    <submittedName>
        <fullName evidence="2">Uncharacterized protein</fullName>
    </submittedName>
</protein>
<keyword evidence="3" id="KW-1185">Reference proteome</keyword>
<dbReference type="EMBL" id="JWZX01002094">
    <property type="protein sequence ID" value="KOO31064.1"/>
    <property type="molecule type" value="Genomic_DNA"/>
</dbReference>
<dbReference type="AlphaFoldDB" id="A0A0M0JWY6"/>
<evidence type="ECO:0000256" key="1">
    <source>
        <dbReference type="SAM" id="Phobius"/>
    </source>
</evidence>
<name>A0A0M0JWY6_9EUKA</name>
<dbReference type="Proteomes" id="UP000037460">
    <property type="component" value="Unassembled WGS sequence"/>
</dbReference>
<keyword evidence="1" id="KW-0812">Transmembrane</keyword>
<keyword evidence="1" id="KW-0472">Membrane</keyword>
<gene>
    <name evidence="2" type="ORF">Ctob_013824</name>
</gene>
<reference evidence="3" key="1">
    <citation type="journal article" date="2015" name="PLoS Genet.">
        <title>Genome Sequence and Transcriptome Analyses of Chrysochromulina tobin: Metabolic Tools for Enhanced Algal Fitness in the Prominent Order Prymnesiales (Haptophyceae).</title>
        <authorList>
            <person name="Hovde B.T."/>
            <person name="Deodato C.R."/>
            <person name="Hunsperger H.M."/>
            <person name="Ryken S.A."/>
            <person name="Yost W."/>
            <person name="Jha R.K."/>
            <person name="Patterson J."/>
            <person name="Monnat R.J. Jr."/>
            <person name="Barlow S.B."/>
            <person name="Starkenburg S.R."/>
            <person name="Cattolico R.A."/>
        </authorList>
    </citation>
    <scope>NUCLEOTIDE SEQUENCE</scope>
    <source>
        <strain evidence="3">CCMP291</strain>
    </source>
</reference>
<feature type="transmembrane region" description="Helical" evidence="1">
    <location>
        <begin position="607"/>
        <end position="628"/>
    </location>
</feature>
<keyword evidence="1" id="KW-1133">Transmembrane helix</keyword>
<organism evidence="2 3">
    <name type="scientific">Chrysochromulina tobinii</name>
    <dbReference type="NCBI Taxonomy" id="1460289"/>
    <lineage>
        <taxon>Eukaryota</taxon>
        <taxon>Haptista</taxon>
        <taxon>Haptophyta</taxon>
        <taxon>Prymnesiophyceae</taxon>
        <taxon>Prymnesiales</taxon>
        <taxon>Chrysochromulinaceae</taxon>
        <taxon>Chrysochromulina</taxon>
    </lineage>
</organism>
<sequence>MRQYPGAWMPAFLYGRKVVRSRHFAGDGTAYVIGSAAVQAGYPAPIDESLLLEQDDARAAHYVSVDSFIDLGEFDGVAMVTSYQSGGMEVEARLVRGTGKFGYSSCETFGRCVRSASLVSRGEEVARGMYPGSACKGSGLGLCYESSIGTFECGRTIETWSNHGRGPEDAFVVNTAPKIWNGTELPRTVRACPRGTANLNGGATGTIIHAPRLLIAGCMLSNDTKYEPSADVHVPHFCARPAHYMRGCLFAGALNYEPGARESGFCRYPTLGCTSATALNFHSLATHDDGSCIEPIPGCTLASESYAGVANSTPGFRSGFHDDAAVSIGRTYEKDHPAMQRSVIQYDAAANVLSGCVMALEGCTDPLAANYDPIATFNSMSWCVPVIQGCMMPATLNYTSPAAHGALSVSRESGLSLDFDVTATVHNRSLCTGSRTNPLLVLGSPMRGVTPRSRLVRFGCLESSAMNYDPFATQASSQYPCFVALEGCLHPLARNFGCRMRQDTPCAREVTGVTVHNSFRCKYVGEDDVNAPSNAQPPPQAAPPGLVAVEQYSVAAQLGVSTGLPDGAAFDAQGLSLRVLSEPSFFTVITYAYVVPVPPVTIVRDEAATVVGVIIGLLLGVVGTYMLCRWRRKKNMAMKYIVPA</sequence>
<comment type="caution">
    <text evidence="2">The sequence shown here is derived from an EMBL/GenBank/DDBJ whole genome shotgun (WGS) entry which is preliminary data.</text>
</comment>
<evidence type="ECO:0000313" key="3">
    <source>
        <dbReference type="Proteomes" id="UP000037460"/>
    </source>
</evidence>
<proteinExistence type="predicted"/>